<keyword evidence="1" id="KW-0469">Meiosis</keyword>
<evidence type="ECO:0000256" key="2">
    <source>
        <dbReference type="SAM" id="MobiDB-lite"/>
    </source>
</evidence>
<evidence type="ECO:0000313" key="4">
    <source>
        <dbReference type="Proteomes" id="UP001300502"/>
    </source>
</evidence>
<accession>A0AAV9ICM4</accession>
<dbReference type="InterPro" id="IPR013083">
    <property type="entry name" value="Znf_RING/FYVE/PHD"/>
</dbReference>
<gene>
    <name evidence="3" type="ORF">GAYE_SCF07G2920</name>
</gene>
<dbReference type="GO" id="GO:0000795">
    <property type="term" value="C:synaptonemal complex"/>
    <property type="evidence" value="ECO:0007669"/>
    <property type="project" value="InterPro"/>
</dbReference>
<feature type="compositionally biased region" description="Polar residues" evidence="2">
    <location>
        <begin position="267"/>
        <end position="279"/>
    </location>
</feature>
<proteinExistence type="predicted"/>
<feature type="region of interest" description="Disordered" evidence="2">
    <location>
        <begin position="151"/>
        <end position="279"/>
    </location>
</feature>
<evidence type="ECO:0000256" key="1">
    <source>
        <dbReference type="ARBA" id="ARBA00023254"/>
    </source>
</evidence>
<dbReference type="PANTHER" id="PTHR22663:SF17">
    <property type="entry name" value="RING FINGER PROTEIN NARYA-RELATED"/>
    <property type="match status" value="1"/>
</dbReference>
<dbReference type="Gene3D" id="3.30.40.10">
    <property type="entry name" value="Zinc/RING finger domain, C3HC4 (zinc finger)"/>
    <property type="match status" value="1"/>
</dbReference>
<dbReference type="GO" id="GO:0016925">
    <property type="term" value="P:protein sumoylation"/>
    <property type="evidence" value="ECO:0007669"/>
    <property type="project" value="TreeGrafter"/>
</dbReference>
<reference evidence="3 4" key="1">
    <citation type="submission" date="2022-07" db="EMBL/GenBank/DDBJ databases">
        <title>Genome-wide signatures of adaptation to extreme environments.</title>
        <authorList>
            <person name="Cho C.H."/>
            <person name="Yoon H.S."/>
        </authorList>
    </citation>
    <scope>NUCLEOTIDE SEQUENCE [LARGE SCALE GENOMIC DNA]</scope>
    <source>
        <strain evidence="3 4">108.79 E11</strain>
    </source>
</reference>
<dbReference type="GO" id="GO:0007129">
    <property type="term" value="P:homologous chromosome pairing at meiosis"/>
    <property type="evidence" value="ECO:0007669"/>
    <property type="project" value="TreeGrafter"/>
</dbReference>
<sequence>MSRSTVLNFYCNICTRELTDNDAIFTSCGHLFCTRGCTGLNSGERGRCDFCGQDCETCSLCGQGLGLPEETRRYLFFSLEEELQQIINIVAYHKMQQDIYVQNVRNIIQKKNEQVKKAQEEAKAGQNAMRQMELYREEISRLKNEVQALASENQELKRKRSYSDPKAKSPSMSNYSLMPRSTEHTPRARTCISPMYRPGTNDFSYRTPHSDNYNSTGPRVKSPFSLDTARQLRTKGYSLQRQSEGSRSTNDLTAKTFRPTATPDLLKTNSGSRSNFYLK</sequence>
<protein>
    <recommendedName>
        <fullName evidence="5">RING-type domain-containing protein</fullName>
    </recommendedName>
</protein>
<name>A0AAV9ICM4_9RHOD</name>
<evidence type="ECO:0008006" key="5">
    <source>
        <dbReference type="Google" id="ProtNLM"/>
    </source>
</evidence>
<dbReference type="GO" id="GO:0007131">
    <property type="term" value="P:reciprocal meiotic recombination"/>
    <property type="evidence" value="ECO:0007669"/>
    <property type="project" value="InterPro"/>
</dbReference>
<dbReference type="GO" id="GO:0019789">
    <property type="term" value="F:SUMO transferase activity"/>
    <property type="evidence" value="ECO:0007669"/>
    <property type="project" value="InterPro"/>
</dbReference>
<keyword evidence="4" id="KW-1185">Reference proteome</keyword>
<dbReference type="Proteomes" id="UP001300502">
    <property type="component" value="Unassembled WGS sequence"/>
</dbReference>
<comment type="caution">
    <text evidence="3">The sequence shown here is derived from an EMBL/GenBank/DDBJ whole genome shotgun (WGS) entry which is preliminary data.</text>
</comment>
<feature type="compositionally biased region" description="Polar residues" evidence="2">
    <location>
        <begin position="237"/>
        <end position="253"/>
    </location>
</feature>
<dbReference type="InterPro" id="IPR042123">
    <property type="entry name" value="Zip3/RNF212-like"/>
</dbReference>
<organism evidence="3 4">
    <name type="scientific">Galdieria yellowstonensis</name>
    <dbReference type="NCBI Taxonomy" id="3028027"/>
    <lineage>
        <taxon>Eukaryota</taxon>
        <taxon>Rhodophyta</taxon>
        <taxon>Bangiophyceae</taxon>
        <taxon>Galdieriales</taxon>
        <taxon>Galdieriaceae</taxon>
        <taxon>Galdieria</taxon>
    </lineage>
</organism>
<evidence type="ECO:0000313" key="3">
    <source>
        <dbReference type="EMBL" id="KAK4525016.1"/>
    </source>
</evidence>
<dbReference type="PANTHER" id="PTHR22663">
    <property type="entry name" value="RING FINGER PROTEIN NARYA-RELATED"/>
    <property type="match status" value="1"/>
</dbReference>
<dbReference type="AlphaFoldDB" id="A0AAV9ICM4"/>
<dbReference type="EMBL" id="JANCYU010000027">
    <property type="protein sequence ID" value="KAK4525016.1"/>
    <property type="molecule type" value="Genomic_DNA"/>
</dbReference>